<keyword evidence="9" id="KW-1133">Transmembrane helix</keyword>
<dbReference type="AlphaFoldDB" id="A0A8H7KAZ5"/>
<feature type="region of interest" description="Disordered" evidence="8">
    <location>
        <begin position="257"/>
        <end position="298"/>
    </location>
</feature>
<dbReference type="PROSITE" id="PS50235">
    <property type="entry name" value="USP_3"/>
    <property type="match status" value="1"/>
</dbReference>
<dbReference type="EMBL" id="JADCTT010000010">
    <property type="protein sequence ID" value="KAF9747200.1"/>
    <property type="molecule type" value="Genomic_DNA"/>
</dbReference>
<name>A0A8H7KAZ5_BIOOC</name>
<dbReference type="PANTHER" id="PTHR24006">
    <property type="entry name" value="UBIQUITIN CARBOXYL-TERMINAL HYDROLASE"/>
    <property type="match status" value="1"/>
</dbReference>
<evidence type="ECO:0000256" key="3">
    <source>
        <dbReference type="ARBA" id="ARBA00012759"/>
    </source>
</evidence>
<feature type="region of interest" description="Disordered" evidence="8">
    <location>
        <begin position="564"/>
        <end position="591"/>
    </location>
</feature>
<evidence type="ECO:0000313" key="12">
    <source>
        <dbReference type="Proteomes" id="UP000616885"/>
    </source>
</evidence>
<dbReference type="Gene3D" id="3.90.70.10">
    <property type="entry name" value="Cysteine proteinases"/>
    <property type="match status" value="1"/>
</dbReference>
<comment type="catalytic activity">
    <reaction evidence="1">
        <text>Thiol-dependent hydrolysis of ester, thioester, amide, peptide and isopeptide bonds formed by the C-terminal Gly of ubiquitin (a 76-residue protein attached to proteins as an intracellular targeting signal).</text>
        <dbReference type="EC" id="3.4.19.12"/>
    </reaction>
</comment>
<evidence type="ECO:0000256" key="1">
    <source>
        <dbReference type="ARBA" id="ARBA00000707"/>
    </source>
</evidence>
<dbReference type="GO" id="GO:0005634">
    <property type="term" value="C:nucleus"/>
    <property type="evidence" value="ECO:0007669"/>
    <property type="project" value="TreeGrafter"/>
</dbReference>
<evidence type="ECO:0000256" key="2">
    <source>
        <dbReference type="ARBA" id="ARBA00009085"/>
    </source>
</evidence>
<feature type="region of interest" description="Disordered" evidence="8">
    <location>
        <begin position="640"/>
        <end position="695"/>
    </location>
</feature>
<evidence type="ECO:0000256" key="4">
    <source>
        <dbReference type="ARBA" id="ARBA00022670"/>
    </source>
</evidence>
<feature type="compositionally biased region" description="Basic and acidic residues" evidence="8">
    <location>
        <begin position="271"/>
        <end position="284"/>
    </location>
</feature>
<sequence>MSSRQANYDSLYFDRLRDSRQPLTIEIIWKRVQQPDGIISVLILFGSILYHLYGSPDALESGIRWLGSCIWNTLVYLTPSPLINSIDNWHGSLQTPRSMQSSRSATHAEKSATMRRLLGLDQQGGMMASVFKARTRAISITGNALGLKGEVEKPPGLGNRDNSCFQNSILQGLAALNTFPDYLENCLKYAGAAPKNTNGAVTQTLQELLADLNSASNNGRTLWTPNKLKFMSTWTQQDAQEYYSKILDDIDKGAAKALQASRPQPGLETPPNKDDAASSEHSDDSGYQSLSSSTRSSDSIALRNPLEGLLAQRVACVQCGYSEGLSMIPFNCLTLSLGLGRREHDLYERLDAYSDIESIEGVECAKCTLLKAQRLLAKLLESLREKGAPEAQLAEPRRRLQAIDEALEEDDFEERTLTETCKISQRGKVTTTKTKQVVIARPPQSLAIHINRSVFDPSTFNTIKNSAPVKFPTTLDIGPWCLGSADNDEESNDSQCANSDSGHGDEQWHIGPTSSMVAGDLKHSKLSGPIYELRAVVTHAGRHENGHYICYRKYPRISPPSSPVINEKQTDGDVEDHVDSNSPTNTNIDTDTIHDASQMDWWRLSDHNVSKVDEEVVSNLSSGVFMLFYDCIDPSMILSSDSDTMSTKSSEDDDSGAITPTDDSGVAVEEEPDPVPALAPSVPLPAEAQDPVKES</sequence>
<keyword evidence="9" id="KW-0472">Membrane</keyword>
<keyword evidence="6" id="KW-0378">Hydrolase</keyword>
<dbReference type="Proteomes" id="UP000616885">
    <property type="component" value="Unassembled WGS sequence"/>
</dbReference>
<dbReference type="EC" id="3.4.19.12" evidence="3"/>
<comment type="similarity">
    <text evidence="2">Belongs to the peptidase C19 family.</text>
</comment>
<keyword evidence="4" id="KW-0645">Protease</keyword>
<feature type="transmembrane region" description="Helical" evidence="9">
    <location>
        <begin position="37"/>
        <end position="53"/>
    </location>
</feature>
<dbReference type="InterPro" id="IPR050164">
    <property type="entry name" value="Peptidase_C19"/>
</dbReference>
<dbReference type="PROSITE" id="PS00973">
    <property type="entry name" value="USP_2"/>
    <property type="match status" value="1"/>
</dbReference>
<dbReference type="GO" id="GO:0006508">
    <property type="term" value="P:proteolysis"/>
    <property type="evidence" value="ECO:0007669"/>
    <property type="project" value="UniProtKB-KW"/>
</dbReference>
<keyword evidence="5" id="KW-0833">Ubl conjugation pathway</keyword>
<dbReference type="InterPro" id="IPR001394">
    <property type="entry name" value="Peptidase_C19_UCH"/>
</dbReference>
<comment type="caution">
    <text evidence="11">The sequence shown here is derived from an EMBL/GenBank/DDBJ whole genome shotgun (WGS) entry which is preliminary data.</text>
</comment>
<evidence type="ECO:0000256" key="5">
    <source>
        <dbReference type="ARBA" id="ARBA00022786"/>
    </source>
</evidence>
<feature type="domain" description="USP" evidence="10">
    <location>
        <begin position="155"/>
        <end position="632"/>
    </location>
</feature>
<evidence type="ECO:0000313" key="11">
    <source>
        <dbReference type="EMBL" id="KAF9747200.1"/>
    </source>
</evidence>
<accession>A0A8H7KAZ5</accession>
<dbReference type="GO" id="GO:0016579">
    <property type="term" value="P:protein deubiquitination"/>
    <property type="evidence" value="ECO:0007669"/>
    <property type="project" value="InterPro"/>
</dbReference>
<dbReference type="SUPFAM" id="SSF54001">
    <property type="entry name" value="Cysteine proteinases"/>
    <property type="match status" value="1"/>
</dbReference>
<dbReference type="GO" id="GO:0004843">
    <property type="term" value="F:cysteine-type deubiquitinase activity"/>
    <property type="evidence" value="ECO:0007669"/>
    <property type="project" value="UniProtKB-EC"/>
</dbReference>
<dbReference type="GO" id="GO:0005829">
    <property type="term" value="C:cytosol"/>
    <property type="evidence" value="ECO:0007669"/>
    <property type="project" value="TreeGrafter"/>
</dbReference>
<dbReference type="CDD" id="cd02662">
    <property type="entry name" value="Peptidase_C19F"/>
    <property type="match status" value="1"/>
</dbReference>
<gene>
    <name evidence="11" type="ORF">IM811_002534</name>
</gene>
<evidence type="ECO:0000256" key="8">
    <source>
        <dbReference type="SAM" id="MobiDB-lite"/>
    </source>
</evidence>
<feature type="compositionally biased region" description="Low complexity" evidence="8">
    <location>
        <begin position="676"/>
        <end position="688"/>
    </location>
</feature>
<evidence type="ECO:0000256" key="7">
    <source>
        <dbReference type="ARBA" id="ARBA00022807"/>
    </source>
</evidence>
<keyword evidence="9" id="KW-0812">Transmembrane</keyword>
<dbReference type="PANTHER" id="PTHR24006:SF888">
    <property type="entry name" value="UBIQUITIN CARBOXYL-TERMINAL HYDROLASE 30"/>
    <property type="match status" value="1"/>
</dbReference>
<keyword evidence="7" id="KW-0788">Thiol protease</keyword>
<dbReference type="Pfam" id="PF00443">
    <property type="entry name" value="UCH"/>
    <property type="match status" value="1"/>
</dbReference>
<feature type="compositionally biased region" description="Low complexity" evidence="8">
    <location>
        <begin position="285"/>
        <end position="298"/>
    </location>
</feature>
<reference evidence="11" key="1">
    <citation type="submission" date="2020-10" db="EMBL/GenBank/DDBJ databases">
        <title>High-Quality Genome Resource of Clonostachys rosea strain S41 by Oxford Nanopore Long-Read Sequencing.</title>
        <authorList>
            <person name="Wang H."/>
        </authorList>
    </citation>
    <scope>NUCLEOTIDE SEQUENCE</scope>
    <source>
        <strain evidence="11">S41</strain>
    </source>
</reference>
<feature type="compositionally biased region" description="Basic and acidic residues" evidence="8">
    <location>
        <begin position="568"/>
        <end position="579"/>
    </location>
</feature>
<organism evidence="11 12">
    <name type="scientific">Bionectria ochroleuca</name>
    <name type="common">Gliocladium roseum</name>
    <dbReference type="NCBI Taxonomy" id="29856"/>
    <lineage>
        <taxon>Eukaryota</taxon>
        <taxon>Fungi</taxon>
        <taxon>Dikarya</taxon>
        <taxon>Ascomycota</taxon>
        <taxon>Pezizomycotina</taxon>
        <taxon>Sordariomycetes</taxon>
        <taxon>Hypocreomycetidae</taxon>
        <taxon>Hypocreales</taxon>
        <taxon>Bionectriaceae</taxon>
        <taxon>Clonostachys</taxon>
    </lineage>
</organism>
<protein>
    <recommendedName>
        <fullName evidence="3">ubiquitinyl hydrolase 1</fullName>
        <ecNumber evidence="3">3.4.19.12</ecNumber>
    </recommendedName>
</protein>
<feature type="region of interest" description="Disordered" evidence="8">
    <location>
        <begin position="482"/>
        <end position="516"/>
    </location>
</feature>
<evidence type="ECO:0000259" key="10">
    <source>
        <dbReference type="PROSITE" id="PS50235"/>
    </source>
</evidence>
<evidence type="ECO:0000256" key="9">
    <source>
        <dbReference type="SAM" id="Phobius"/>
    </source>
</evidence>
<evidence type="ECO:0000256" key="6">
    <source>
        <dbReference type="ARBA" id="ARBA00022801"/>
    </source>
</evidence>
<dbReference type="InterPro" id="IPR028889">
    <property type="entry name" value="USP"/>
</dbReference>
<dbReference type="InterPro" id="IPR018200">
    <property type="entry name" value="USP_CS"/>
</dbReference>
<dbReference type="InterPro" id="IPR038765">
    <property type="entry name" value="Papain-like_cys_pep_sf"/>
</dbReference>
<proteinExistence type="inferred from homology"/>